<sequence>MRMLKAVLQSQQGHWTSCETESALQRSPTWNEICIMAPLKCKYNEVGNERWSHMLNVPVQADYRTYSQLLQSSSKPGQVYVTTQQSISRTCYSNM</sequence>
<dbReference type="EMBL" id="BLXT01000055">
    <property type="protein sequence ID" value="GFN73925.1"/>
    <property type="molecule type" value="Genomic_DNA"/>
</dbReference>
<name>A0AAV3WTR2_9GAST</name>
<evidence type="ECO:0000313" key="1">
    <source>
        <dbReference type="EMBL" id="GFN73925.1"/>
    </source>
</evidence>
<dbReference type="Proteomes" id="UP000735302">
    <property type="component" value="Unassembled WGS sequence"/>
</dbReference>
<reference evidence="1 2" key="1">
    <citation type="journal article" date="2021" name="Elife">
        <title>Chloroplast acquisition without the gene transfer in kleptoplastic sea slugs, Plakobranchus ocellatus.</title>
        <authorList>
            <person name="Maeda T."/>
            <person name="Takahashi S."/>
            <person name="Yoshida T."/>
            <person name="Shimamura S."/>
            <person name="Takaki Y."/>
            <person name="Nagai Y."/>
            <person name="Toyoda A."/>
            <person name="Suzuki Y."/>
            <person name="Arimoto A."/>
            <person name="Ishii H."/>
            <person name="Satoh N."/>
            <person name="Nishiyama T."/>
            <person name="Hasebe M."/>
            <person name="Maruyama T."/>
            <person name="Minagawa J."/>
            <person name="Obokata J."/>
            <person name="Shigenobu S."/>
        </authorList>
    </citation>
    <scope>NUCLEOTIDE SEQUENCE [LARGE SCALE GENOMIC DNA]</scope>
</reference>
<organism evidence="1 2">
    <name type="scientific">Plakobranchus ocellatus</name>
    <dbReference type="NCBI Taxonomy" id="259542"/>
    <lineage>
        <taxon>Eukaryota</taxon>
        <taxon>Metazoa</taxon>
        <taxon>Spiralia</taxon>
        <taxon>Lophotrochozoa</taxon>
        <taxon>Mollusca</taxon>
        <taxon>Gastropoda</taxon>
        <taxon>Heterobranchia</taxon>
        <taxon>Euthyneura</taxon>
        <taxon>Panpulmonata</taxon>
        <taxon>Sacoglossa</taxon>
        <taxon>Placobranchoidea</taxon>
        <taxon>Plakobranchidae</taxon>
        <taxon>Plakobranchus</taxon>
    </lineage>
</organism>
<keyword evidence="2" id="KW-1185">Reference proteome</keyword>
<proteinExistence type="predicted"/>
<evidence type="ECO:0000313" key="2">
    <source>
        <dbReference type="Proteomes" id="UP000735302"/>
    </source>
</evidence>
<gene>
    <name evidence="1" type="ORF">PoB_000043100</name>
</gene>
<comment type="caution">
    <text evidence="1">The sequence shown here is derived from an EMBL/GenBank/DDBJ whole genome shotgun (WGS) entry which is preliminary data.</text>
</comment>
<accession>A0AAV3WTR2</accession>
<dbReference type="AlphaFoldDB" id="A0AAV3WTR2"/>
<protein>
    <submittedName>
        <fullName evidence="1">Uncharacterized protein</fullName>
    </submittedName>
</protein>